<dbReference type="OrthoDB" id="2168040at2"/>
<proteinExistence type="predicted"/>
<dbReference type="RefSeq" id="WP_123779416.1">
    <property type="nucleotide sequence ID" value="NZ_RKMG01000005.1"/>
</dbReference>
<evidence type="ECO:0000313" key="1">
    <source>
        <dbReference type="EMBL" id="RPA61271.1"/>
    </source>
</evidence>
<comment type="caution">
    <text evidence="1">The sequence shown here is derived from an EMBL/GenBank/DDBJ whole genome shotgun (WGS) entry which is preliminary data.</text>
</comment>
<organism evidence="1 2">
    <name type="scientific">Aerococcus agrisoli</name>
    <dbReference type="NCBI Taxonomy" id="2487350"/>
    <lineage>
        <taxon>Bacteria</taxon>
        <taxon>Bacillati</taxon>
        <taxon>Bacillota</taxon>
        <taxon>Bacilli</taxon>
        <taxon>Lactobacillales</taxon>
        <taxon>Aerococcaceae</taxon>
        <taxon>Aerococcus</taxon>
    </lineage>
</organism>
<dbReference type="EMBL" id="RKMG01000005">
    <property type="protein sequence ID" value="RPA61271.1"/>
    <property type="molecule type" value="Genomic_DNA"/>
</dbReference>
<gene>
    <name evidence="1" type="ORF">EF384_02510</name>
</gene>
<keyword evidence="2" id="KW-1185">Reference proteome</keyword>
<evidence type="ECO:0000313" key="2">
    <source>
        <dbReference type="Proteomes" id="UP000273977"/>
    </source>
</evidence>
<dbReference type="Proteomes" id="UP000273977">
    <property type="component" value="Unassembled WGS sequence"/>
</dbReference>
<evidence type="ECO:0008006" key="3">
    <source>
        <dbReference type="Google" id="ProtNLM"/>
    </source>
</evidence>
<dbReference type="AlphaFoldDB" id="A0A3N4GQB4"/>
<protein>
    <recommendedName>
        <fullName evidence="3">Helicase Helix-turn-helix domain-containing protein</fullName>
    </recommendedName>
</protein>
<name>A0A3N4GQB4_9LACT</name>
<accession>A0A3N4GQB4</accession>
<sequence>MDTLLMAIAYKAQELPANSVYQVLIGKRTATTLFFAFSNHMISHIGLYPKLTKETWAAYLKEATNYPSISAIYRHHAQAEFLEMLVEDILPLRDGLIISSSRQVYRQSLQLMMQVVSYANVHEHTYIPIIQDIHAQFLVKMWVTRVKTTFNYQLADVANLIKSQLLTDLSRYPDEAAMVFLQQFEGAHISAVTLDQVAEIHEASKREMLIVQQALTDDLWARWLNAKTMDPGQVLLTDFVQVVDSFFKKWNDSTNKTAIMMKNTTTPVAEMANKRYLKPSTITEHFVEIAFSQPELLVERVKASLKLADIQVLLDHEPDATFDAFKDRFGEQDYWLYRYWKIIYQKGQDGLWYGKQN</sequence>
<reference evidence="1 2" key="1">
    <citation type="submission" date="2018-11" db="EMBL/GenBank/DDBJ databases">
        <title>Aerococcus sp. SJQ22, whole genome shotgun sequence.</title>
        <authorList>
            <person name="Sun L."/>
            <person name="Gao X."/>
            <person name="Chen W."/>
            <person name="Huang K."/>
        </authorList>
    </citation>
    <scope>NUCLEOTIDE SEQUENCE [LARGE SCALE GENOMIC DNA]</scope>
    <source>
        <strain evidence="1 2">SJQ22</strain>
    </source>
</reference>